<dbReference type="InterPro" id="IPR053151">
    <property type="entry name" value="RNase_H-like"/>
</dbReference>
<dbReference type="EMBL" id="JAZDWU010000010">
    <property type="protein sequence ID" value="KAK9989753.1"/>
    <property type="molecule type" value="Genomic_DNA"/>
</dbReference>
<evidence type="ECO:0000313" key="4">
    <source>
        <dbReference type="Proteomes" id="UP001459277"/>
    </source>
</evidence>
<name>A0AAW2BVR4_9ROSI</name>
<dbReference type="InterPro" id="IPR002156">
    <property type="entry name" value="RNaseH_domain"/>
</dbReference>
<comment type="caution">
    <text evidence="3">The sequence shown here is derived from an EMBL/GenBank/DDBJ whole genome shotgun (WGS) entry which is preliminary data.</text>
</comment>
<dbReference type="InterPro" id="IPR044730">
    <property type="entry name" value="RNase_H-like_dom_plant"/>
</dbReference>
<dbReference type="GO" id="GO:0003676">
    <property type="term" value="F:nucleic acid binding"/>
    <property type="evidence" value="ECO:0007669"/>
    <property type="project" value="InterPro"/>
</dbReference>
<proteinExistence type="predicted"/>
<feature type="compositionally biased region" description="Basic residues" evidence="1">
    <location>
        <begin position="65"/>
        <end position="78"/>
    </location>
</feature>
<keyword evidence="4" id="KW-1185">Reference proteome</keyword>
<dbReference type="Proteomes" id="UP001459277">
    <property type="component" value="Unassembled WGS sequence"/>
</dbReference>
<dbReference type="InterPro" id="IPR036397">
    <property type="entry name" value="RNaseH_sf"/>
</dbReference>
<feature type="domain" description="RNase H type-1" evidence="2">
    <location>
        <begin position="275"/>
        <end position="396"/>
    </location>
</feature>
<dbReference type="PANTHER" id="PTHR47723:SF19">
    <property type="entry name" value="POLYNUCLEOTIDYL TRANSFERASE, RIBONUCLEASE H-LIKE SUPERFAMILY PROTEIN"/>
    <property type="match status" value="1"/>
</dbReference>
<gene>
    <name evidence="3" type="ORF">SO802_029992</name>
</gene>
<sequence>MRHDTSHENISAAPQAVGVSIGQSSGQVSHELIVSKPEPSQAVNLPIEFVPAVLPETSDVGPSSLKKRRKNKKKPNKKLRSDTPCVGIDMGMGTILVANCRLSYDSSPNNSSSTLFGSPVKKLALLCIWKSVPHCVAIFLSALCLKMENAFMVVSVSAIHDIQYTQVLVAYAGIGKDCQGQMKRKWVNANGRMNKCLIDGKPTWSMIFPFAVWNVWKSRNNFVFKGKIHNPRLATEIISQTEEFLYCVYSPRGLTRNVIKRIRWERPPEGWAKLNTDGALIGLSGLAGCGGLVRDDRGEWIAGFSRRIGATNSFMAELWGLIRDGLILCCNLHLSSLIVELDAKAVVDAFLHLNYENNVISPILDDCGQLVTQFHQIQFKHCYRQANRCVDVLARRGAEQGFDFIPEDIMNVFEDDLFGMYFNRLCPESDVMF</sequence>
<dbReference type="CDD" id="cd06222">
    <property type="entry name" value="RNase_H_like"/>
    <property type="match status" value="1"/>
</dbReference>
<dbReference type="AlphaFoldDB" id="A0AAW2BVR4"/>
<dbReference type="InterPro" id="IPR012337">
    <property type="entry name" value="RNaseH-like_sf"/>
</dbReference>
<dbReference type="GO" id="GO:0004523">
    <property type="term" value="F:RNA-DNA hybrid ribonuclease activity"/>
    <property type="evidence" value="ECO:0007669"/>
    <property type="project" value="InterPro"/>
</dbReference>
<dbReference type="PANTHER" id="PTHR47723">
    <property type="entry name" value="OS05G0353850 PROTEIN"/>
    <property type="match status" value="1"/>
</dbReference>
<evidence type="ECO:0000259" key="2">
    <source>
        <dbReference type="Pfam" id="PF13456"/>
    </source>
</evidence>
<dbReference type="Pfam" id="PF13456">
    <property type="entry name" value="RVT_3"/>
    <property type="match status" value="1"/>
</dbReference>
<protein>
    <recommendedName>
        <fullName evidence="2">RNase H type-1 domain-containing protein</fullName>
    </recommendedName>
</protein>
<dbReference type="SUPFAM" id="SSF53098">
    <property type="entry name" value="Ribonuclease H-like"/>
    <property type="match status" value="1"/>
</dbReference>
<organism evidence="3 4">
    <name type="scientific">Lithocarpus litseifolius</name>
    <dbReference type="NCBI Taxonomy" id="425828"/>
    <lineage>
        <taxon>Eukaryota</taxon>
        <taxon>Viridiplantae</taxon>
        <taxon>Streptophyta</taxon>
        <taxon>Embryophyta</taxon>
        <taxon>Tracheophyta</taxon>
        <taxon>Spermatophyta</taxon>
        <taxon>Magnoliopsida</taxon>
        <taxon>eudicotyledons</taxon>
        <taxon>Gunneridae</taxon>
        <taxon>Pentapetalae</taxon>
        <taxon>rosids</taxon>
        <taxon>fabids</taxon>
        <taxon>Fagales</taxon>
        <taxon>Fagaceae</taxon>
        <taxon>Lithocarpus</taxon>
    </lineage>
</organism>
<reference evidence="3 4" key="1">
    <citation type="submission" date="2024-01" db="EMBL/GenBank/DDBJ databases">
        <title>A telomere-to-telomere, gap-free genome of sweet tea (Lithocarpus litseifolius).</title>
        <authorList>
            <person name="Zhou J."/>
        </authorList>
    </citation>
    <scope>NUCLEOTIDE SEQUENCE [LARGE SCALE GENOMIC DNA]</scope>
    <source>
        <strain evidence="3">Zhou-2022a</strain>
        <tissue evidence="3">Leaf</tissue>
    </source>
</reference>
<evidence type="ECO:0000256" key="1">
    <source>
        <dbReference type="SAM" id="MobiDB-lite"/>
    </source>
</evidence>
<accession>A0AAW2BVR4</accession>
<feature type="region of interest" description="Disordered" evidence="1">
    <location>
        <begin position="59"/>
        <end position="83"/>
    </location>
</feature>
<evidence type="ECO:0000313" key="3">
    <source>
        <dbReference type="EMBL" id="KAK9989753.1"/>
    </source>
</evidence>
<dbReference type="Gene3D" id="3.30.420.10">
    <property type="entry name" value="Ribonuclease H-like superfamily/Ribonuclease H"/>
    <property type="match status" value="1"/>
</dbReference>